<accession>A0A238K1Y4</accession>
<dbReference type="OrthoDB" id="424426at2"/>
<dbReference type="Proteomes" id="UP000207598">
    <property type="component" value="Unassembled WGS sequence"/>
</dbReference>
<dbReference type="Gene3D" id="3.40.30.10">
    <property type="entry name" value="Glutaredoxin"/>
    <property type="match status" value="1"/>
</dbReference>
<dbReference type="EMBL" id="FXYF01000002">
    <property type="protein sequence ID" value="SMX36909.1"/>
    <property type="molecule type" value="Genomic_DNA"/>
</dbReference>
<reference evidence="1 2" key="1">
    <citation type="submission" date="2017-05" db="EMBL/GenBank/DDBJ databases">
        <authorList>
            <person name="Song R."/>
            <person name="Chenine A.L."/>
            <person name="Ruprecht R.M."/>
        </authorList>
    </citation>
    <scope>NUCLEOTIDE SEQUENCE [LARGE SCALE GENOMIC DNA]</scope>
    <source>
        <strain evidence="1 2">CECT 8898</strain>
    </source>
</reference>
<dbReference type="SUPFAM" id="SSF52833">
    <property type="entry name" value="Thioredoxin-like"/>
    <property type="match status" value="1"/>
</dbReference>
<dbReference type="InterPro" id="IPR036249">
    <property type="entry name" value="Thioredoxin-like_sf"/>
</dbReference>
<dbReference type="RefSeq" id="WP_094019951.1">
    <property type="nucleotide sequence ID" value="NZ_FXYF01000002.1"/>
</dbReference>
<evidence type="ECO:0008006" key="3">
    <source>
        <dbReference type="Google" id="ProtNLM"/>
    </source>
</evidence>
<sequence>MSAPAELLVCVKCRRGEEIPEGGERPGQRLFDALAGRGMPEGVTLRAVECLQNCDHGCSVAMRGGPERWTYVYGNLHEASHPDLLAEAAALYHAAADGVIPWRARPEHFKRNCIARIPPETPVPPKDTP</sequence>
<keyword evidence="2" id="KW-1185">Reference proteome</keyword>
<dbReference type="InterPro" id="IPR012863">
    <property type="entry name" value="DUF1636"/>
</dbReference>
<gene>
    <name evidence="1" type="ORF">MAA8898_01106</name>
</gene>
<dbReference type="AlphaFoldDB" id="A0A238K1Y4"/>
<protein>
    <recommendedName>
        <fullName evidence="3">Metal-binding protein</fullName>
    </recommendedName>
</protein>
<evidence type="ECO:0000313" key="1">
    <source>
        <dbReference type="EMBL" id="SMX36909.1"/>
    </source>
</evidence>
<dbReference type="Pfam" id="PF07845">
    <property type="entry name" value="DUF1636"/>
    <property type="match status" value="1"/>
</dbReference>
<proteinExistence type="predicted"/>
<organism evidence="1 2">
    <name type="scientific">Maliponia aquimaris</name>
    <dbReference type="NCBI Taxonomy" id="1673631"/>
    <lineage>
        <taxon>Bacteria</taxon>
        <taxon>Pseudomonadati</taxon>
        <taxon>Pseudomonadota</taxon>
        <taxon>Alphaproteobacteria</taxon>
        <taxon>Rhodobacterales</taxon>
        <taxon>Paracoccaceae</taxon>
        <taxon>Maliponia</taxon>
    </lineage>
</organism>
<name>A0A238K1Y4_9RHOB</name>
<evidence type="ECO:0000313" key="2">
    <source>
        <dbReference type="Proteomes" id="UP000207598"/>
    </source>
</evidence>